<dbReference type="InterPro" id="IPR029063">
    <property type="entry name" value="SAM-dependent_MTases_sf"/>
</dbReference>
<keyword evidence="1" id="KW-0808">Transferase</keyword>
<dbReference type="GO" id="GO:0008168">
    <property type="term" value="F:methyltransferase activity"/>
    <property type="evidence" value="ECO:0007669"/>
    <property type="project" value="UniProtKB-KW"/>
</dbReference>
<keyword evidence="2" id="KW-1185">Reference proteome</keyword>
<dbReference type="EMBL" id="CP003731">
    <property type="protein sequence ID" value="AFO52485.1"/>
    <property type="molecule type" value="Genomic_DNA"/>
</dbReference>
<dbReference type="PATRIC" id="fig|1212765.3.peg.1027"/>
<organism evidence="1 2">
    <name type="scientific">Mycoplasma haematolamae (strain Purdue)</name>
    <dbReference type="NCBI Taxonomy" id="1212765"/>
    <lineage>
        <taxon>Bacteria</taxon>
        <taxon>Bacillati</taxon>
        <taxon>Mycoplasmatota</taxon>
        <taxon>Mollicutes</taxon>
        <taxon>Mycoplasmataceae</taxon>
        <taxon>Mycoplasma</taxon>
    </lineage>
</organism>
<keyword evidence="1" id="KW-0489">Methyltransferase</keyword>
<evidence type="ECO:0000313" key="2">
    <source>
        <dbReference type="Proteomes" id="UP000006502"/>
    </source>
</evidence>
<reference evidence="2" key="2">
    <citation type="submission" date="2012-07" db="EMBL/GenBank/DDBJ databases">
        <title>Complete genome sequence of 'Candidatus Mycoplasma haemolamae'.</title>
        <authorList>
            <person name="Guimaraes A.M.S."/>
            <person name="Toth B."/>
            <person name="Santos A.P."/>
            <person name="Nascimento N.C."/>
            <person name="Sojka J.E."/>
            <person name="Messick J.B."/>
        </authorList>
    </citation>
    <scope>NUCLEOTIDE SEQUENCE [LARGE SCALE GENOMIC DNA]</scope>
    <source>
        <strain evidence="2">Purdue</strain>
    </source>
</reference>
<sequence>MSFDEFRSFQELKWDPSKALVAKEEGFSHYLEILNWATKNSSWKLIVCECSEFHEHLWEEQIKIYEKDLRISTFKDYLGKFRVVSISRY</sequence>
<gene>
    <name evidence="1" type="ordered locus">MHLP_04525</name>
</gene>
<protein>
    <submittedName>
        <fullName evidence="1">HemK family modification methylase</fullName>
    </submittedName>
</protein>
<dbReference type="KEGG" id="mhl:MHLP_04525"/>
<accession>I7BB13</accession>
<name>I7BB13_MYCHA</name>
<dbReference type="Gene3D" id="3.40.50.150">
    <property type="entry name" value="Vaccinia Virus protein VP39"/>
    <property type="match status" value="1"/>
</dbReference>
<reference evidence="1 2" key="1">
    <citation type="journal article" date="2012" name="J. Bacteriol.">
        <title>Genome Sequence of "Candidatus Mycoplasma haemolamae" Strain Purdue, a Red Blood Cell Pathogen of Alpacas (Vicugna pacos) and Llamas (Lama glama).</title>
        <authorList>
            <person name="Guimaraes A.M."/>
            <person name="Toth B."/>
            <person name="Santos A.P."/>
            <person name="do Nascimento N.C."/>
            <person name="Kritchevsky J.E."/>
            <person name="Messick J.B."/>
        </authorList>
    </citation>
    <scope>NUCLEOTIDE SEQUENCE [LARGE SCALE GENOMIC DNA]</scope>
    <source>
        <strain evidence="1 2">Purdue</strain>
    </source>
</reference>
<proteinExistence type="predicted"/>
<dbReference type="HOGENOM" id="CLU_2451415_0_0_14"/>
<dbReference type="Proteomes" id="UP000006502">
    <property type="component" value="Chromosome"/>
</dbReference>
<evidence type="ECO:0000313" key="1">
    <source>
        <dbReference type="EMBL" id="AFO52485.1"/>
    </source>
</evidence>
<dbReference type="AlphaFoldDB" id="I7BB13"/>
<dbReference type="GO" id="GO:0032259">
    <property type="term" value="P:methylation"/>
    <property type="evidence" value="ECO:0007669"/>
    <property type="project" value="UniProtKB-KW"/>
</dbReference>